<dbReference type="FunFam" id="1.10.10.10:FF:000138">
    <property type="entry name" value="Rrf2 family transcriptional regulator"/>
    <property type="match status" value="1"/>
</dbReference>
<reference evidence="1" key="1">
    <citation type="submission" date="2009-04" db="EMBL/GenBank/DDBJ databases">
        <authorList>
            <person name="Weinstock G."/>
            <person name="Sodergren E."/>
            <person name="Clifton S."/>
            <person name="Fulton L."/>
            <person name="Fulton B."/>
            <person name="Courtney L."/>
            <person name="Fronick C."/>
            <person name="Harrison M."/>
            <person name="Strong C."/>
            <person name="Farmer C."/>
            <person name="Delahaunty K."/>
            <person name="Markovic C."/>
            <person name="Hall O."/>
            <person name="Minx P."/>
            <person name="Tomlinson C."/>
            <person name="Mitreva M."/>
            <person name="Nelson J."/>
            <person name="Hou S."/>
            <person name="Wollam A."/>
            <person name="Pepin K.H."/>
            <person name="Johnson M."/>
            <person name="Bhonagiri V."/>
            <person name="Nash W.E."/>
            <person name="Warren W."/>
            <person name="Chinwalla A."/>
            <person name="Mardis E.R."/>
            <person name="Wilson R.K."/>
        </authorList>
    </citation>
    <scope>NUCLEOTIDE SEQUENCE [LARGE SCALE GENOMIC DNA]</scope>
    <source>
        <strain evidence="1">DSM 14600</strain>
    </source>
</reference>
<keyword evidence="2" id="KW-1185">Reference proteome</keyword>
<evidence type="ECO:0000313" key="1">
    <source>
        <dbReference type="EMBL" id="EEP27922.1"/>
    </source>
</evidence>
<dbReference type="Pfam" id="PF02082">
    <property type="entry name" value="Rrf2"/>
    <property type="match status" value="1"/>
</dbReference>
<comment type="caution">
    <text evidence="1">The sequence shown here is derived from an EMBL/GenBank/DDBJ whole genome shotgun (WGS) entry which is preliminary data.</text>
</comment>
<dbReference type="HOGENOM" id="CLU_107144_4_2_9"/>
<accession>C4GD72</accession>
<dbReference type="AlphaFoldDB" id="C4GD72"/>
<dbReference type="PANTHER" id="PTHR33221:SF15">
    <property type="entry name" value="HTH-TYPE TRANSCRIPTIONAL REGULATOR YWGB-RELATED"/>
    <property type="match status" value="1"/>
</dbReference>
<protein>
    <submittedName>
        <fullName evidence="1">Transcriptional regulator</fullName>
    </submittedName>
</protein>
<dbReference type="Gene3D" id="1.10.10.10">
    <property type="entry name" value="Winged helix-like DNA-binding domain superfamily/Winged helix DNA-binding domain"/>
    <property type="match status" value="1"/>
</dbReference>
<dbReference type="PROSITE" id="PS51197">
    <property type="entry name" value="HTH_RRF2_2"/>
    <property type="match status" value="1"/>
</dbReference>
<dbReference type="InterPro" id="IPR036388">
    <property type="entry name" value="WH-like_DNA-bd_sf"/>
</dbReference>
<dbReference type="EMBL" id="ACIP02000004">
    <property type="protein sequence ID" value="EEP27922.1"/>
    <property type="molecule type" value="Genomic_DNA"/>
</dbReference>
<gene>
    <name evidence="1" type="ORF">GCWU000342_01917</name>
</gene>
<dbReference type="Proteomes" id="UP000003494">
    <property type="component" value="Unassembled WGS sequence"/>
</dbReference>
<dbReference type="GO" id="GO:0003700">
    <property type="term" value="F:DNA-binding transcription factor activity"/>
    <property type="evidence" value="ECO:0007669"/>
    <property type="project" value="TreeGrafter"/>
</dbReference>
<dbReference type="SUPFAM" id="SSF46785">
    <property type="entry name" value="Winged helix' DNA-binding domain"/>
    <property type="match status" value="1"/>
</dbReference>
<organism evidence="1 2">
    <name type="scientific">Shuttleworthella satelles DSM 14600</name>
    <dbReference type="NCBI Taxonomy" id="626523"/>
    <lineage>
        <taxon>Bacteria</taxon>
        <taxon>Bacillati</taxon>
        <taxon>Bacillota</taxon>
        <taxon>Clostridia</taxon>
        <taxon>Lachnospirales</taxon>
        <taxon>Lachnospiraceae</taxon>
        <taxon>Shuttleworthella</taxon>
    </lineage>
</organism>
<evidence type="ECO:0000313" key="2">
    <source>
        <dbReference type="Proteomes" id="UP000003494"/>
    </source>
</evidence>
<dbReference type="GO" id="GO:0005829">
    <property type="term" value="C:cytosol"/>
    <property type="evidence" value="ECO:0007669"/>
    <property type="project" value="TreeGrafter"/>
</dbReference>
<dbReference type="PANTHER" id="PTHR33221">
    <property type="entry name" value="WINGED HELIX-TURN-HELIX TRANSCRIPTIONAL REGULATOR, RRF2 FAMILY"/>
    <property type="match status" value="1"/>
</dbReference>
<dbReference type="InterPro" id="IPR000944">
    <property type="entry name" value="Tscrpt_reg_Rrf2"/>
</dbReference>
<proteinExistence type="predicted"/>
<dbReference type="InterPro" id="IPR036390">
    <property type="entry name" value="WH_DNA-bd_sf"/>
</dbReference>
<sequence>MQITSKFTIAVHIITAIDYFKDSEKVTSNFLAGSVGANPVIVRNVMGNLKESGIIEISQGKSGISLAKGLDEITFYDVYKAVDCVDGEGLFRFHENPNIKCPVGRNIHLAMDEKLQRVQDTMENELRHITIADVAADIKKEVDSAD</sequence>
<dbReference type="eggNOG" id="COG1959">
    <property type="taxonomic scope" value="Bacteria"/>
</dbReference>
<dbReference type="RefSeq" id="WP_006906914.1">
    <property type="nucleotide sequence ID" value="NZ_GG665867.1"/>
</dbReference>
<name>C4GD72_9FIRM</name>
<dbReference type="STRING" id="626523.GCWU000342_01917"/>